<dbReference type="GO" id="GO:0007214">
    <property type="term" value="P:gamma-aminobutyric acid signaling pathway"/>
    <property type="evidence" value="ECO:0007669"/>
    <property type="project" value="TreeGrafter"/>
</dbReference>
<accession>A0A1X7U8U4</accession>
<dbReference type="GO" id="GO:0004965">
    <property type="term" value="F:G protein-coupled GABA receptor activity"/>
    <property type="evidence" value="ECO:0007669"/>
    <property type="project" value="InterPro"/>
</dbReference>
<dbReference type="InterPro" id="IPR002455">
    <property type="entry name" value="GPCR3_GABA-B"/>
</dbReference>
<dbReference type="PANTHER" id="PTHR10519">
    <property type="entry name" value="GABA-B RECEPTOR"/>
    <property type="match status" value="1"/>
</dbReference>
<feature type="chain" id="PRO_5010874239" description="Receptor ligand binding region domain-containing protein" evidence="9">
    <location>
        <begin position="22"/>
        <end position="407"/>
    </location>
</feature>
<keyword evidence="9" id="KW-0732">Signal</keyword>
<evidence type="ECO:0000259" key="10">
    <source>
        <dbReference type="Pfam" id="PF01094"/>
    </source>
</evidence>
<keyword evidence="3" id="KW-1133">Transmembrane helix</keyword>
<dbReference type="GO" id="GO:0038039">
    <property type="term" value="C:G protein-coupled receptor heterodimeric complex"/>
    <property type="evidence" value="ECO:0007669"/>
    <property type="project" value="TreeGrafter"/>
</dbReference>
<dbReference type="PANTHER" id="PTHR10519:SF74">
    <property type="entry name" value="GAMMA-AMINOBUTYRIC ACID TYPE B RECEPTOR SUBUNIT 2"/>
    <property type="match status" value="1"/>
</dbReference>
<reference evidence="11" key="1">
    <citation type="submission" date="2017-05" db="UniProtKB">
        <authorList>
            <consortium name="EnsemblMetazoa"/>
        </authorList>
    </citation>
    <scope>IDENTIFICATION</scope>
</reference>
<dbReference type="InParanoid" id="A0A1X7U8U4"/>
<evidence type="ECO:0000256" key="5">
    <source>
        <dbReference type="ARBA" id="ARBA00023136"/>
    </source>
</evidence>
<keyword evidence="6" id="KW-0675">Receptor</keyword>
<dbReference type="EnsemblMetazoa" id="Aqu2.1.24180_001">
    <property type="protein sequence ID" value="Aqu2.1.24180_001"/>
    <property type="gene ID" value="Aqu2.1.24180"/>
</dbReference>
<comment type="subcellular location">
    <subcellularLocation>
        <location evidence="1">Membrane</location>
    </subcellularLocation>
</comment>
<keyword evidence="8" id="KW-0807">Transducer</keyword>
<evidence type="ECO:0000256" key="6">
    <source>
        <dbReference type="ARBA" id="ARBA00023170"/>
    </source>
</evidence>
<evidence type="ECO:0000256" key="1">
    <source>
        <dbReference type="ARBA" id="ARBA00004370"/>
    </source>
</evidence>
<evidence type="ECO:0000256" key="7">
    <source>
        <dbReference type="ARBA" id="ARBA00023180"/>
    </source>
</evidence>
<evidence type="ECO:0000256" key="9">
    <source>
        <dbReference type="SAM" id="SignalP"/>
    </source>
</evidence>
<dbReference type="eggNOG" id="KOG1055">
    <property type="taxonomic scope" value="Eukaryota"/>
</dbReference>
<sequence length="407" mass="46993">MSASMFWQQLLLLFFFNVARTQSSYLNCSIDTRYPLRFVGFFPCLNQWDEEGDCDRLTLTAVKRAIAEINQDTNILRCFKIEMLPITVKDPVQNPTELIEFLYNEHNDLPIHGVIGPYHPESAKMFAYIFGRYLSTLQISYSVTSELILDNNERYPYFHTTIPNDEYFSVAISKLLDHFDWQKVAIISKFDEESVLASQSIFKKLKFDKKRVHLFDSFINSAESILNSAKEHGFRIFLAIMDPRTARNLLCQAYHAGLTTAKHVWILRGMTNPNWWKVDVNGTDCTDNEMKEAIESTLFVDMQSSTLADINYEERNTTLGILNNNGSLTGTDFYSLLHSKVFYAYDAARILALTWNVTIDNYTTEELHNFLNQSWKISNSNQSKTLVQKLQQNLFNVVSPYTGLAVR</sequence>
<dbReference type="AlphaFoldDB" id="A0A1X7U8U4"/>
<keyword evidence="2" id="KW-0812">Transmembrane</keyword>
<proteinExistence type="predicted"/>
<keyword evidence="4" id="KW-0297">G-protein coupled receptor</keyword>
<name>A0A1X7U8U4_AMPQE</name>
<dbReference type="Gene3D" id="3.40.50.2300">
    <property type="match status" value="2"/>
</dbReference>
<evidence type="ECO:0000256" key="4">
    <source>
        <dbReference type="ARBA" id="ARBA00023040"/>
    </source>
</evidence>
<dbReference type="Pfam" id="PF01094">
    <property type="entry name" value="ANF_receptor"/>
    <property type="match status" value="1"/>
</dbReference>
<dbReference type="InterPro" id="IPR001828">
    <property type="entry name" value="ANF_lig-bd_rcpt"/>
</dbReference>
<dbReference type="SUPFAM" id="SSF53822">
    <property type="entry name" value="Periplasmic binding protein-like I"/>
    <property type="match status" value="1"/>
</dbReference>
<feature type="signal peptide" evidence="9">
    <location>
        <begin position="1"/>
        <end position="21"/>
    </location>
</feature>
<evidence type="ECO:0000256" key="3">
    <source>
        <dbReference type="ARBA" id="ARBA00022989"/>
    </source>
</evidence>
<evidence type="ECO:0000256" key="8">
    <source>
        <dbReference type="ARBA" id="ARBA00023224"/>
    </source>
</evidence>
<protein>
    <recommendedName>
        <fullName evidence="10">Receptor ligand binding region domain-containing protein</fullName>
    </recommendedName>
</protein>
<organism evidence="11">
    <name type="scientific">Amphimedon queenslandica</name>
    <name type="common">Sponge</name>
    <dbReference type="NCBI Taxonomy" id="400682"/>
    <lineage>
        <taxon>Eukaryota</taxon>
        <taxon>Metazoa</taxon>
        <taxon>Porifera</taxon>
        <taxon>Demospongiae</taxon>
        <taxon>Heteroscleromorpha</taxon>
        <taxon>Haplosclerida</taxon>
        <taxon>Niphatidae</taxon>
        <taxon>Amphimedon</taxon>
    </lineage>
</organism>
<keyword evidence="7" id="KW-0325">Glycoprotein</keyword>
<keyword evidence="5" id="KW-0472">Membrane</keyword>
<evidence type="ECO:0000313" key="11">
    <source>
        <dbReference type="EnsemblMetazoa" id="Aqu2.1.24180_001"/>
    </source>
</evidence>
<dbReference type="OrthoDB" id="5597995at2759"/>
<evidence type="ECO:0000256" key="2">
    <source>
        <dbReference type="ARBA" id="ARBA00022692"/>
    </source>
</evidence>
<feature type="domain" description="Receptor ligand binding region" evidence="10">
    <location>
        <begin position="59"/>
        <end position="391"/>
    </location>
</feature>
<dbReference type="InterPro" id="IPR028082">
    <property type="entry name" value="Peripla_BP_I"/>
</dbReference>